<dbReference type="InterPro" id="IPR001584">
    <property type="entry name" value="Integrase_cat-core"/>
</dbReference>
<accession>A0AAV3R4A5</accession>
<dbReference type="GO" id="GO:0006508">
    <property type="term" value="P:proteolysis"/>
    <property type="evidence" value="ECO:0007669"/>
    <property type="project" value="UniProtKB-KW"/>
</dbReference>
<dbReference type="InterPro" id="IPR012337">
    <property type="entry name" value="RNaseH-like_sf"/>
</dbReference>
<sequence>MANNNENVPQNANDQKIRVDSPLYLHSSDHSSLVLVTDLLTEHNYIPWSRSMMIVLEARDKLSFVKGNACNVLTHFSNSVLFKGCDSWIIDTGASTHICSSMKFLKSSVPSNTSVCLPDNTTKSVHSIGTVILSDTLELQNCLYVPSFKYNLLSVSKLAKEFNIQAVFDSKCCILQDFKTSKVLAVAKEANGLYMLDSSSLSFHLNNTNKVSGIDVKQTEPSLVNSLVTGFNSTLWHQRLGHPYDIVIKHMMKFSDSQFSNVSESPCLVCPIAKQCRLPFPSSASVSAEVFHLDLWGPYKTKTMSGPVYFLTIVDDCSRYTWTYLLSTKSQVFTIFKIFYKMVFTQFGKFIKTIRSDNGTEFVNVNFRDFVLQNGML</sequence>
<feature type="domain" description="Integrase catalytic" evidence="2">
    <location>
        <begin position="277"/>
        <end position="377"/>
    </location>
</feature>
<keyword evidence="1" id="KW-0378">Hydrolase</keyword>
<keyword evidence="4" id="KW-1185">Reference proteome</keyword>
<dbReference type="PANTHER" id="PTHR42648:SF31">
    <property type="entry name" value="RNA-DIRECTED DNA POLYMERASE"/>
    <property type="match status" value="1"/>
</dbReference>
<dbReference type="InterPro" id="IPR025724">
    <property type="entry name" value="GAG-pre-integrase_dom"/>
</dbReference>
<dbReference type="InterPro" id="IPR039537">
    <property type="entry name" value="Retrotran_Ty1/copia-like"/>
</dbReference>
<dbReference type="Pfam" id="PF00665">
    <property type="entry name" value="rve"/>
    <property type="match status" value="1"/>
</dbReference>
<gene>
    <name evidence="3" type="ORF">LIER_24407</name>
</gene>
<dbReference type="GO" id="GO:0003676">
    <property type="term" value="F:nucleic acid binding"/>
    <property type="evidence" value="ECO:0007669"/>
    <property type="project" value="InterPro"/>
</dbReference>
<evidence type="ECO:0000256" key="1">
    <source>
        <dbReference type="ARBA" id="ARBA00022670"/>
    </source>
</evidence>
<dbReference type="EMBL" id="BAABME010007078">
    <property type="protein sequence ID" value="GAA0170061.1"/>
    <property type="molecule type" value="Genomic_DNA"/>
</dbReference>
<proteinExistence type="predicted"/>
<protein>
    <recommendedName>
        <fullName evidence="2">Integrase catalytic domain-containing protein</fullName>
    </recommendedName>
</protein>
<dbReference type="Pfam" id="PF22936">
    <property type="entry name" value="Pol_BBD"/>
    <property type="match status" value="1"/>
</dbReference>
<dbReference type="PANTHER" id="PTHR42648">
    <property type="entry name" value="TRANSPOSASE, PUTATIVE-RELATED"/>
    <property type="match status" value="1"/>
</dbReference>
<dbReference type="InterPro" id="IPR029472">
    <property type="entry name" value="Copia-like_N"/>
</dbReference>
<keyword evidence="1" id="KW-0645">Protease</keyword>
<comment type="caution">
    <text evidence="3">The sequence shown here is derived from an EMBL/GenBank/DDBJ whole genome shotgun (WGS) entry which is preliminary data.</text>
</comment>
<evidence type="ECO:0000259" key="2">
    <source>
        <dbReference type="PROSITE" id="PS50994"/>
    </source>
</evidence>
<dbReference type="Gene3D" id="3.30.420.10">
    <property type="entry name" value="Ribonuclease H-like superfamily/Ribonuclease H"/>
    <property type="match status" value="1"/>
</dbReference>
<dbReference type="GO" id="GO:0015074">
    <property type="term" value="P:DNA integration"/>
    <property type="evidence" value="ECO:0007669"/>
    <property type="project" value="InterPro"/>
</dbReference>
<dbReference type="PROSITE" id="PS50994">
    <property type="entry name" value="INTEGRASE"/>
    <property type="match status" value="1"/>
</dbReference>
<reference evidence="3 4" key="1">
    <citation type="submission" date="2024-01" db="EMBL/GenBank/DDBJ databases">
        <title>The complete chloroplast genome sequence of Lithospermum erythrorhizon: insights into the phylogenetic relationship among Boraginaceae species and the maternal lineages of purple gromwells.</title>
        <authorList>
            <person name="Okada T."/>
            <person name="Watanabe K."/>
        </authorList>
    </citation>
    <scope>NUCLEOTIDE SEQUENCE [LARGE SCALE GENOMIC DNA]</scope>
</reference>
<dbReference type="InterPro" id="IPR054722">
    <property type="entry name" value="PolX-like_BBD"/>
</dbReference>
<evidence type="ECO:0000313" key="3">
    <source>
        <dbReference type="EMBL" id="GAA0170061.1"/>
    </source>
</evidence>
<name>A0AAV3R4A5_LITER</name>
<dbReference type="Pfam" id="PF13976">
    <property type="entry name" value="gag_pre-integrs"/>
    <property type="match status" value="1"/>
</dbReference>
<evidence type="ECO:0000313" key="4">
    <source>
        <dbReference type="Proteomes" id="UP001454036"/>
    </source>
</evidence>
<dbReference type="Proteomes" id="UP001454036">
    <property type="component" value="Unassembled WGS sequence"/>
</dbReference>
<dbReference type="SUPFAM" id="SSF53098">
    <property type="entry name" value="Ribonuclease H-like"/>
    <property type="match status" value="1"/>
</dbReference>
<dbReference type="AlphaFoldDB" id="A0AAV3R4A5"/>
<dbReference type="InterPro" id="IPR036397">
    <property type="entry name" value="RNaseH_sf"/>
</dbReference>
<dbReference type="Pfam" id="PF14244">
    <property type="entry name" value="Retrotran_gag_3"/>
    <property type="match status" value="1"/>
</dbReference>
<organism evidence="3 4">
    <name type="scientific">Lithospermum erythrorhizon</name>
    <name type="common">Purple gromwell</name>
    <name type="synonym">Lithospermum officinale var. erythrorhizon</name>
    <dbReference type="NCBI Taxonomy" id="34254"/>
    <lineage>
        <taxon>Eukaryota</taxon>
        <taxon>Viridiplantae</taxon>
        <taxon>Streptophyta</taxon>
        <taxon>Embryophyta</taxon>
        <taxon>Tracheophyta</taxon>
        <taxon>Spermatophyta</taxon>
        <taxon>Magnoliopsida</taxon>
        <taxon>eudicotyledons</taxon>
        <taxon>Gunneridae</taxon>
        <taxon>Pentapetalae</taxon>
        <taxon>asterids</taxon>
        <taxon>lamiids</taxon>
        <taxon>Boraginales</taxon>
        <taxon>Boraginaceae</taxon>
        <taxon>Boraginoideae</taxon>
        <taxon>Lithospermeae</taxon>
        <taxon>Lithospermum</taxon>
    </lineage>
</organism>
<dbReference type="GO" id="GO:0008233">
    <property type="term" value="F:peptidase activity"/>
    <property type="evidence" value="ECO:0007669"/>
    <property type="project" value="UniProtKB-KW"/>
</dbReference>